<dbReference type="OrthoDB" id="2019572at2759"/>
<evidence type="ECO:0000259" key="3">
    <source>
        <dbReference type="PROSITE" id="PS51212"/>
    </source>
</evidence>
<dbReference type="InterPro" id="IPR002889">
    <property type="entry name" value="WSC_carb-bd"/>
</dbReference>
<sequence>MASIYGWPGLTSLLLLSHSFLSSAQTLTPPSAPLANWTYNGCYTDNVNSRALIGKNYASGNAMTGAQCVSFCAKNNFYYAGTEYAAECYCGSSLQSSGVLASDQSTCNMACNGTKFTIRAKVRGIY</sequence>
<feature type="chain" id="PRO_5040157391" evidence="2">
    <location>
        <begin position="25"/>
        <end position="126"/>
    </location>
</feature>
<protein>
    <submittedName>
        <fullName evidence="4">WSC-domain-containing protein</fullName>
    </submittedName>
</protein>
<dbReference type="AlphaFoldDB" id="A0A9P4R8H9"/>
<evidence type="ECO:0000313" key="4">
    <source>
        <dbReference type="EMBL" id="KAF2738396.1"/>
    </source>
</evidence>
<feature type="signal peptide" evidence="2">
    <location>
        <begin position="1"/>
        <end position="24"/>
    </location>
</feature>
<organism evidence="4 5">
    <name type="scientific">Polyplosphaeria fusca</name>
    <dbReference type="NCBI Taxonomy" id="682080"/>
    <lineage>
        <taxon>Eukaryota</taxon>
        <taxon>Fungi</taxon>
        <taxon>Dikarya</taxon>
        <taxon>Ascomycota</taxon>
        <taxon>Pezizomycotina</taxon>
        <taxon>Dothideomycetes</taxon>
        <taxon>Pleosporomycetidae</taxon>
        <taxon>Pleosporales</taxon>
        <taxon>Tetraplosphaeriaceae</taxon>
        <taxon>Polyplosphaeria</taxon>
    </lineage>
</organism>
<name>A0A9P4R8H9_9PLEO</name>
<dbReference type="InterPro" id="IPR051589">
    <property type="entry name" value="Sialate-O-sulfotransferase"/>
</dbReference>
<dbReference type="EMBL" id="ML996109">
    <property type="protein sequence ID" value="KAF2738396.1"/>
    <property type="molecule type" value="Genomic_DNA"/>
</dbReference>
<comment type="caution">
    <text evidence="4">The sequence shown here is derived from an EMBL/GenBank/DDBJ whole genome shotgun (WGS) entry which is preliminary data.</text>
</comment>
<proteinExistence type="predicted"/>
<dbReference type="Proteomes" id="UP000799444">
    <property type="component" value="Unassembled WGS sequence"/>
</dbReference>
<accession>A0A9P4R8H9</accession>
<dbReference type="SMART" id="SM00321">
    <property type="entry name" value="WSC"/>
    <property type="match status" value="1"/>
</dbReference>
<keyword evidence="2" id="KW-0732">Signal</keyword>
<reference evidence="4" key="1">
    <citation type="journal article" date="2020" name="Stud. Mycol.">
        <title>101 Dothideomycetes genomes: a test case for predicting lifestyles and emergence of pathogens.</title>
        <authorList>
            <person name="Haridas S."/>
            <person name="Albert R."/>
            <person name="Binder M."/>
            <person name="Bloem J."/>
            <person name="Labutti K."/>
            <person name="Salamov A."/>
            <person name="Andreopoulos B."/>
            <person name="Baker S."/>
            <person name="Barry K."/>
            <person name="Bills G."/>
            <person name="Bluhm B."/>
            <person name="Cannon C."/>
            <person name="Castanera R."/>
            <person name="Culley D."/>
            <person name="Daum C."/>
            <person name="Ezra D."/>
            <person name="Gonzalez J."/>
            <person name="Henrissat B."/>
            <person name="Kuo A."/>
            <person name="Liang C."/>
            <person name="Lipzen A."/>
            <person name="Lutzoni F."/>
            <person name="Magnuson J."/>
            <person name="Mondo S."/>
            <person name="Nolan M."/>
            <person name="Ohm R."/>
            <person name="Pangilinan J."/>
            <person name="Park H.-J."/>
            <person name="Ramirez L."/>
            <person name="Alfaro M."/>
            <person name="Sun H."/>
            <person name="Tritt A."/>
            <person name="Yoshinaga Y."/>
            <person name="Zwiers L.-H."/>
            <person name="Turgeon B."/>
            <person name="Goodwin S."/>
            <person name="Spatafora J."/>
            <person name="Crous P."/>
            <person name="Grigoriev I."/>
        </authorList>
    </citation>
    <scope>NUCLEOTIDE SEQUENCE</scope>
    <source>
        <strain evidence="4">CBS 125425</strain>
    </source>
</reference>
<evidence type="ECO:0000256" key="1">
    <source>
        <dbReference type="ARBA" id="ARBA00022737"/>
    </source>
</evidence>
<dbReference type="PANTHER" id="PTHR45964:SF9">
    <property type="entry name" value="SULFOTRANSFERASE"/>
    <property type="match status" value="1"/>
</dbReference>
<dbReference type="PROSITE" id="PS51212">
    <property type="entry name" value="WSC"/>
    <property type="match status" value="1"/>
</dbReference>
<dbReference type="PANTHER" id="PTHR45964">
    <property type="entry name" value="WSCD FAMILY MEMBER CG9164"/>
    <property type="match status" value="1"/>
</dbReference>
<evidence type="ECO:0000256" key="2">
    <source>
        <dbReference type="SAM" id="SignalP"/>
    </source>
</evidence>
<keyword evidence="1" id="KW-0677">Repeat</keyword>
<evidence type="ECO:0000313" key="5">
    <source>
        <dbReference type="Proteomes" id="UP000799444"/>
    </source>
</evidence>
<keyword evidence="5" id="KW-1185">Reference proteome</keyword>
<feature type="domain" description="WSC" evidence="3">
    <location>
        <begin position="36"/>
        <end position="126"/>
    </location>
</feature>
<gene>
    <name evidence="4" type="ORF">EJ04DRAFT_560702</name>
</gene>
<dbReference type="Pfam" id="PF01822">
    <property type="entry name" value="WSC"/>
    <property type="match status" value="1"/>
</dbReference>